<feature type="region of interest" description="Disordered" evidence="2">
    <location>
        <begin position="627"/>
        <end position="646"/>
    </location>
</feature>
<accession>A0A8T0JY00</accession>
<sequence>MFKEPSYQIDSDYSEEAQPNLEQMAKELKSLKLWQKQESILKEKERVEREQYLETLEEELRVLAQKQEKVQEEIKKSRSRSHSRKSSKIPTENTYPEQDSRTAAQFYQHPPPRRYRRESEQPPREIRIDLPHFHGKEDVEAYLDWEMKVEQLFECHQIIEERKVSLATLSFQGNAMYWWTALVRERRLSNSPQVQYWNDLKSALRRRHIPSYYHRELMDKLQRLQQRTMSVEEYRQKMELYMMRAGIREEEATTISRFLSGLNLDIRDRVELLPYQDLNDLVQICIKVEQQHLRKGLKIDHSNSSVKKDYRKEGKQVMEEEPSRNLWKEKEKDRSREGTSLHTRTSEIKCFKCQGRGHMASQCPTKRTIILRDVDSYSSEEEEEKGTSKDESKGEDSYPCEGDLLMMRRVLKNQPSPQVQTQRENIFHTRCQVLENTCSLIVDSGSCCNCCSTRLVEKLALTILPHPQPYKLQWLNDGEDMIVNQQVKVKFSIGNYEDSVLCDIVPMEVCHILLGRSWLFEKETIHHGRTNEITFNHKDRKFVLHPLTPSQVETDQVQMKNKREKERDDTNIYKIKCSECQSNTHMSNECPNKRAFMLKATSLCEDSKGVFFPSSFSRLERQDQMRLGGKKRKSLQMHMHSTQDKPGLKGKIHNWVDYSNNTYFISCFLQKVI</sequence>
<dbReference type="GO" id="GO:0003676">
    <property type="term" value="F:nucleic acid binding"/>
    <property type="evidence" value="ECO:0007669"/>
    <property type="project" value="InterPro"/>
</dbReference>
<dbReference type="Gene3D" id="4.10.60.10">
    <property type="entry name" value="Zinc finger, CCHC-type"/>
    <property type="match status" value="1"/>
</dbReference>
<dbReference type="InterPro" id="IPR036875">
    <property type="entry name" value="Znf_CCHC_sf"/>
</dbReference>
<feature type="compositionally biased region" description="Polar residues" evidence="2">
    <location>
        <begin position="89"/>
        <end position="105"/>
    </location>
</feature>
<keyword evidence="1" id="KW-0863">Zinc-finger</keyword>
<comment type="caution">
    <text evidence="4">The sequence shown here is derived from an EMBL/GenBank/DDBJ whole genome shotgun (WGS) entry which is preliminary data.</text>
</comment>
<feature type="compositionally biased region" description="Basic and acidic residues" evidence="2">
    <location>
        <begin position="67"/>
        <end position="76"/>
    </location>
</feature>
<feature type="region of interest" description="Disordered" evidence="2">
    <location>
        <begin position="67"/>
        <end position="122"/>
    </location>
</feature>
<name>A0A8T0JY00_PHAAN</name>
<dbReference type="OrthoDB" id="1731207at2759"/>
<evidence type="ECO:0000313" key="5">
    <source>
        <dbReference type="Proteomes" id="UP000743370"/>
    </source>
</evidence>
<dbReference type="PROSITE" id="PS50158">
    <property type="entry name" value="ZF_CCHC"/>
    <property type="match status" value="1"/>
</dbReference>
<dbReference type="Pfam" id="PF00098">
    <property type="entry name" value="zf-CCHC"/>
    <property type="match status" value="1"/>
</dbReference>
<gene>
    <name evidence="4" type="ORF">HKW66_Vig0147360</name>
</gene>
<protein>
    <recommendedName>
        <fullName evidence="3">CCHC-type domain-containing protein</fullName>
    </recommendedName>
</protein>
<reference evidence="4 5" key="1">
    <citation type="submission" date="2020-05" db="EMBL/GenBank/DDBJ databases">
        <title>Vigna angularis (adzuki bean) Var. LongXiaoDou No. 4 denovo assembly.</title>
        <authorList>
            <person name="Xiang H."/>
        </authorList>
    </citation>
    <scope>NUCLEOTIDE SEQUENCE [LARGE SCALE GENOMIC DNA]</scope>
    <source>
        <tissue evidence="4">Leaf</tissue>
    </source>
</reference>
<dbReference type="Proteomes" id="UP000743370">
    <property type="component" value="Unassembled WGS sequence"/>
</dbReference>
<proteinExistence type="predicted"/>
<evidence type="ECO:0000256" key="2">
    <source>
        <dbReference type="SAM" id="MobiDB-lite"/>
    </source>
</evidence>
<evidence type="ECO:0000259" key="3">
    <source>
        <dbReference type="PROSITE" id="PS50158"/>
    </source>
</evidence>
<dbReference type="InterPro" id="IPR001878">
    <property type="entry name" value="Znf_CCHC"/>
</dbReference>
<dbReference type="SUPFAM" id="SSF57756">
    <property type="entry name" value="Retrovirus zinc finger-like domains"/>
    <property type="match status" value="1"/>
</dbReference>
<dbReference type="Pfam" id="PF03732">
    <property type="entry name" value="Retrotrans_gag"/>
    <property type="match status" value="1"/>
</dbReference>
<evidence type="ECO:0000313" key="4">
    <source>
        <dbReference type="EMBL" id="KAG2384500.1"/>
    </source>
</evidence>
<dbReference type="InterPro" id="IPR005162">
    <property type="entry name" value="Retrotrans_gag_dom"/>
</dbReference>
<feature type="compositionally biased region" description="Basic and acidic residues" evidence="2">
    <location>
        <begin position="385"/>
        <end position="396"/>
    </location>
</feature>
<organism evidence="4 5">
    <name type="scientific">Phaseolus angularis</name>
    <name type="common">Azuki bean</name>
    <name type="synonym">Vigna angularis</name>
    <dbReference type="NCBI Taxonomy" id="3914"/>
    <lineage>
        <taxon>Eukaryota</taxon>
        <taxon>Viridiplantae</taxon>
        <taxon>Streptophyta</taxon>
        <taxon>Embryophyta</taxon>
        <taxon>Tracheophyta</taxon>
        <taxon>Spermatophyta</taxon>
        <taxon>Magnoliopsida</taxon>
        <taxon>eudicotyledons</taxon>
        <taxon>Gunneridae</taxon>
        <taxon>Pentapetalae</taxon>
        <taxon>rosids</taxon>
        <taxon>fabids</taxon>
        <taxon>Fabales</taxon>
        <taxon>Fabaceae</taxon>
        <taxon>Papilionoideae</taxon>
        <taxon>50 kb inversion clade</taxon>
        <taxon>NPAAA clade</taxon>
        <taxon>indigoferoid/millettioid clade</taxon>
        <taxon>Phaseoleae</taxon>
        <taxon>Vigna</taxon>
    </lineage>
</organism>
<feature type="compositionally biased region" description="Basic residues" evidence="2">
    <location>
        <begin position="77"/>
        <end position="87"/>
    </location>
</feature>
<dbReference type="Gene3D" id="2.40.70.10">
    <property type="entry name" value="Acid Proteases"/>
    <property type="match status" value="1"/>
</dbReference>
<dbReference type="AlphaFoldDB" id="A0A8T0JY00"/>
<feature type="domain" description="CCHC-type" evidence="3">
    <location>
        <begin position="349"/>
        <end position="364"/>
    </location>
</feature>
<dbReference type="SMART" id="SM00343">
    <property type="entry name" value="ZnF_C2HC"/>
    <property type="match status" value="2"/>
</dbReference>
<evidence type="ECO:0000256" key="1">
    <source>
        <dbReference type="PROSITE-ProRule" id="PRU00047"/>
    </source>
</evidence>
<dbReference type="EMBL" id="JABFOF010000008">
    <property type="protein sequence ID" value="KAG2384500.1"/>
    <property type="molecule type" value="Genomic_DNA"/>
</dbReference>
<dbReference type="PANTHER" id="PTHR35046:SF9">
    <property type="entry name" value="RNA-DIRECTED DNA POLYMERASE"/>
    <property type="match status" value="1"/>
</dbReference>
<feature type="region of interest" description="Disordered" evidence="2">
    <location>
        <begin position="374"/>
        <end position="398"/>
    </location>
</feature>
<feature type="region of interest" description="Disordered" evidence="2">
    <location>
        <begin position="306"/>
        <end position="341"/>
    </location>
</feature>
<dbReference type="InterPro" id="IPR021109">
    <property type="entry name" value="Peptidase_aspartic_dom_sf"/>
</dbReference>
<keyword evidence="1" id="KW-0862">Zinc</keyword>
<dbReference type="PANTHER" id="PTHR35046">
    <property type="entry name" value="ZINC KNUCKLE (CCHC-TYPE) FAMILY PROTEIN"/>
    <property type="match status" value="1"/>
</dbReference>
<dbReference type="GO" id="GO:0008270">
    <property type="term" value="F:zinc ion binding"/>
    <property type="evidence" value="ECO:0007669"/>
    <property type="project" value="UniProtKB-KW"/>
</dbReference>
<dbReference type="CDD" id="cd00303">
    <property type="entry name" value="retropepsin_like"/>
    <property type="match status" value="1"/>
</dbReference>
<keyword evidence="1" id="KW-0479">Metal-binding</keyword>